<dbReference type="GO" id="GO:0000124">
    <property type="term" value="C:SAGA complex"/>
    <property type="evidence" value="ECO:0007669"/>
    <property type="project" value="TreeGrafter"/>
</dbReference>
<proteinExistence type="predicted"/>
<feature type="compositionally biased region" description="Basic and acidic residues" evidence="1">
    <location>
        <begin position="130"/>
        <end position="140"/>
    </location>
</feature>
<dbReference type="Pfam" id="PF12767">
    <property type="entry name" value="SAGA-Tad1"/>
    <property type="match status" value="1"/>
</dbReference>
<protein>
    <recommendedName>
        <fullName evidence="4">Transcriptional coactivator Hfi1/Transcriptional adapter 1</fullName>
    </recommendedName>
</protein>
<name>A0A6P6T856_COFAR</name>
<dbReference type="OrthoDB" id="10264870at2759"/>
<dbReference type="GeneID" id="113698370"/>
<evidence type="ECO:0008006" key="4">
    <source>
        <dbReference type="Google" id="ProtNLM"/>
    </source>
</evidence>
<sequence length="370" mass="41692">MNSGVRMPGPRHCPRISTFELKLQIERKIGRQRAEMYFDLLTRYLSSKLSKSEFDSLCVGLVGRENISLHNKFIQAIIRNACVSKTPPEKYSKMEGLLNGKVPNGYQISSLQSICRDAFTQSPRKGRTPSFRDRKFKDRPSPLGPHGKSHNLACEDSVPKVQEQQSATELLSLGSRPPLEVNSVEDGEEVEQAAGSPGIYSRSPVTAPLGISLNNKRTRKLFGHGSTSFLRTETCYFTGELPDMNCLKKRLEQKLEFDGLNVSSDCVNLMNNGLDAYLKRLIRPCLSLAASRSEQKHHSQVHHQGISVPNGMMPMTYAQRANNSFSVSMLDFRAAVELYPTLLGEDWPIQLERFPLRAPEDSMDQWKRIF</sequence>
<keyword evidence="2" id="KW-1185">Reference proteome</keyword>
<dbReference type="GO" id="GO:0006357">
    <property type="term" value="P:regulation of transcription by RNA polymerase II"/>
    <property type="evidence" value="ECO:0007669"/>
    <property type="project" value="TreeGrafter"/>
</dbReference>
<dbReference type="RefSeq" id="XP_027073966.1">
    <property type="nucleotide sequence ID" value="XM_027218165.2"/>
</dbReference>
<reference evidence="3" key="2">
    <citation type="submission" date="2025-08" db="UniProtKB">
        <authorList>
            <consortium name="RefSeq"/>
        </authorList>
    </citation>
    <scope>IDENTIFICATION</scope>
    <source>
        <tissue evidence="3">Leaves</tissue>
    </source>
</reference>
<dbReference type="InterPro" id="IPR024738">
    <property type="entry name" value="Hfi1/Tada1"/>
</dbReference>
<dbReference type="AlphaFoldDB" id="A0A6P6T856"/>
<dbReference type="GO" id="GO:0003713">
    <property type="term" value="F:transcription coactivator activity"/>
    <property type="evidence" value="ECO:0007669"/>
    <property type="project" value="TreeGrafter"/>
</dbReference>
<evidence type="ECO:0000313" key="3">
    <source>
        <dbReference type="RefSeq" id="XP_027073966.1"/>
    </source>
</evidence>
<accession>A0A6P6T856</accession>
<dbReference type="Proteomes" id="UP001652660">
    <property type="component" value="Chromosome 7c"/>
</dbReference>
<evidence type="ECO:0000313" key="2">
    <source>
        <dbReference type="Proteomes" id="UP001652660"/>
    </source>
</evidence>
<gene>
    <name evidence="3" type="primary">LOC113698370</name>
</gene>
<evidence type="ECO:0000256" key="1">
    <source>
        <dbReference type="SAM" id="MobiDB-lite"/>
    </source>
</evidence>
<reference evidence="2" key="1">
    <citation type="journal article" date="2025" name="Foods">
        <title>Unveiling the Microbial Signatures of Arabica Coffee Cherries: Insights into Ripeness Specific Diversity, Functional Traits, and Implications for Quality and Safety.</title>
        <authorList>
            <consortium name="RefSeq"/>
            <person name="Tenea G.N."/>
            <person name="Cifuentes V."/>
            <person name="Reyes P."/>
            <person name="Cevallos-Vallejos M."/>
        </authorList>
    </citation>
    <scope>NUCLEOTIDE SEQUENCE [LARGE SCALE GENOMIC DNA]</scope>
</reference>
<dbReference type="PANTHER" id="PTHR21277:SF29">
    <property type="entry name" value="TRANSCRIPTIONAL REGULATOR OF RNA POLII, SAGA, SUBUNIT"/>
    <property type="match status" value="1"/>
</dbReference>
<dbReference type="PANTHER" id="PTHR21277">
    <property type="entry name" value="TRANSCRIPTIONAL ADAPTER 1"/>
    <property type="match status" value="1"/>
</dbReference>
<organism evidence="2 3">
    <name type="scientific">Coffea arabica</name>
    <name type="common">Arabian coffee</name>
    <dbReference type="NCBI Taxonomy" id="13443"/>
    <lineage>
        <taxon>Eukaryota</taxon>
        <taxon>Viridiplantae</taxon>
        <taxon>Streptophyta</taxon>
        <taxon>Embryophyta</taxon>
        <taxon>Tracheophyta</taxon>
        <taxon>Spermatophyta</taxon>
        <taxon>Magnoliopsida</taxon>
        <taxon>eudicotyledons</taxon>
        <taxon>Gunneridae</taxon>
        <taxon>Pentapetalae</taxon>
        <taxon>asterids</taxon>
        <taxon>lamiids</taxon>
        <taxon>Gentianales</taxon>
        <taxon>Rubiaceae</taxon>
        <taxon>Ixoroideae</taxon>
        <taxon>Gardenieae complex</taxon>
        <taxon>Bertiereae - Coffeeae clade</taxon>
        <taxon>Coffeeae</taxon>
        <taxon>Coffea</taxon>
    </lineage>
</organism>
<dbReference type="CDD" id="cd22933">
    <property type="entry name" value="HFD_HFI1"/>
    <property type="match status" value="1"/>
</dbReference>
<feature type="region of interest" description="Disordered" evidence="1">
    <location>
        <begin position="119"/>
        <end position="153"/>
    </location>
</feature>